<dbReference type="InterPro" id="IPR002559">
    <property type="entry name" value="Transposase_11"/>
</dbReference>
<feature type="domain" description="Transposase IS4-like" evidence="6">
    <location>
        <begin position="159"/>
        <end position="323"/>
    </location>
</feature>
<keyword evidence="4" id="KW-0238">DNA-binding</keyword>
<protein>
    <submittedName>
        <fullName evidence="8">Mobile element protein</fullName>
    </submittedName>
</protein>
<evidence type="ECO:0000256" key="2">
    <source>
        <dbReference type="ARBA" id="ARBA00010075"/>
    </source>
</evidence>
<comment type="similarity">
    <text evidence="2">Belongs to the transposase 11 family.</text>
</comment>
<evidence type="ECO:0000259" key="7">
    <source>
        <dbReference type="Pfam" id="PF05598"/>
    </source>
</evidence>
<dbReference type="Pfam" id="PF01609">
    <property type="entry name" value="DDE_Tnp_1"/>
    <property type="match status" value="1"/>
</dbReference>
<name>A0A242MNJ6_CABSO</name>
<dbReference type="AlphaFoldDB" id="A0A242MNJ6"/>
<dbReference type="InterPro" id="IPR047959">
    <property type="entry name" value="Transpos_IS5"/>
</dbReference>
<dbReference type="PANTHER" id="PTHR35604">
    <property type="entry name" value="TRANSPOSASE INSH FOR INSERTION SEQUENCE ELEMENT IS5A-RELATED"/>
    <property type="match status" value="1"/>
</dbReference>
<keyword evidence="3" id="KW-0815">Transposition</keyword>
<sequence>MVIDGMAVDVVEGSSQNGPMTMKRQIGFAEAESAGKKRVTKRQRFLGEMEKVVPWSRLLSVIEPYYPKGERGRPPIGLERMLRIYFLQQWYGLSDEALEDALYDSIAMRAFAGIDLAVENAPDATTLLKFRRLLIAHELTRNLFDGIGISLCERGLMLKEGTLVDATIIEAPPSTKNAQKGQDPEMHQTKKGNEWHFGMKAHVGVDADSGLVHSVVGTAANVSDVSQAHALLHGHEQDAFGDAGYLGVDKRDEMKGATVKWRVAAKRGKIKAMQEGPLKDLVVALERTKAQIRARVEHPFHVVKNQFRHRKVRYKGLVKNTAHAEVPDPTTQITQSGFSPLYLGVNMETATVPSNPATAGGKPTITSRTAPACCSARYRSRHVYTRFALKPVSRGNRATDTPGSQAAIVRRRRNSGLWFGRPLRLPCLCVGSDKMVSTTSKMMDITWMPVLPAVYDGRREPLTPGLGRARLPRKNVMRS</sequence>
<comment type="function">
    <text evidence="1">Involved in the transposition of the insertion sequence IS5.</text>
</comment>
<reference evidence="8 9" key="1">
    <citation type="submission" date="2017-03" db="EMBL/GenBank/DDBJ databases">
        <title>Genome analysis of strain PAMC 26510.</title>
        <authorList>
            <person name="Oh H.-M."/>
            <person name="Yang J.-A."/>
        </authorList>
    </citation>
    <scope>NUCLEOTIDE SEQUENCE [LARGE SCALE GENOMIC DNA]</scope>
    <source>
        <strain evidence="8 9">PAMC 26510</strain>
    </source>
</reference>
<dbReference type="InterPro" id="IPR008490">
    <property type="entry name" value="Transposase_InsH_N"/>
</dbReference>
<dbReference type="GO" id="GO:0003677">
    <property type="term" value="F:DNA binding"/>
    <property type="evidence" value="ECO:0007669"/>
    <property type="project" value="UniProtKB-KW"/>
</dbReference>
<organism evidence="8 9">
    <name type="scientific">Caballeronia sordidicola</name>
    <name type="common">Burkholderia sordidicola</name>
    <dbReference type="NCBI Taxonomy" id="196367"/>
    <lineage>
        <taxon>Bacteria</taxon>
        <taxon>Pseudomonadati</taxon>
        <taxon>Pseudomonadota</taxon>
        <taxon>Betaproteobacteria</taxon>
        <taxon>Burkholderiales</taxon>
        <taxon>Burkholderiaceae</taxon>
        <taxon>Caballeronia</taxon>
    </lineage>
</organism>
<gene>
    <name evidence="8" type="ORF">PAMC26510_21075</name>
</gene>
<feature type="domain" description="Transposase InsH N-terminal" evidence="7">
    <location>
        <begin position="37"/>
        <end position="132"/>
    </location>
</feature>
<dbReference type="NCBIfam" id="NF033581">
    <property type="entry name" value="transpos_IS5_4"/>
    <property type="match status" value="1"/>
</dbReference>
<evidence type="ECO:0000256" key="5">
    <source>
        <dbReference type="ARBA" id="ARBA00023172"/>
    </source>
</evidence>
<evidence type="ECO:0000313" key="9">
    <source>
        <dbReference type="Proteomes" id="UP000194546"/>
    </source>
</evidence>
<proteinExistence type="inferred from homology"/>
<dbReference type="PANTHER" id="PTHR35604:SF2">
    <property type="entry name" value="TRANSPOSASE INSH FOR INSERTION SEQUENCE ELEMENT IS5A-RELATED"/>
    <property type="match status" value="1"/>
</dbReference>
<evidence type="ECO:0000256" key="1">
    <source>
        <dbReference type="ARBA" id="ARBA00003544"/>
    </source>
</evidence>
<dbReference type="Pfam" id="PF05598">
    <property type="entry name" value="DUF772"/>
    <property type="match status" value="1"/>
</dbReference>
<evidence type="ECO:0000256" key="3">
    <source>
        <dbReference type="ARBA" id="ARBA00022578"/>
    </source>
</evidence>
<dbReference type="EMBL" id="NBTY01000111">
    <property type="protein sequence ID" value="OTP72562.1"/>
    <property type="molecule type" value="Genomic_DNA"/>
</dbReference>
<accession>A0A242MNJ6</accession>
<evidence type="ECO:0000259" key="6">
    <source>
        <dbReference type="Pfam" id="PF01609"/>
    </source>
</evidence>
<comment type="caution">
    <text evidence="8">The sequence shown here is derived from an EMBL/GenBank/DDBJ whole genome shotgun (WGS) entry which is preliminary data.</text>
</comment>
<evidence type="ECO:0000313" key="8">
    <source>
        <dbReference type="EMBL" id="OTP72562.1"/>
    </source>
</evidence>
<dbReference type="Proteomes" id="UP000194546">
    <property type="component" value="Unassembled WGS sequence"/>
</dbReference>
<dbReference type="GO" id="GO:0006313">
    <property type="term" value="P:DNA transposition"/>
    <property type="evidence" value="ECO:0007669"/>
    <property type="project" value="InterPro"/>
</dbReference>
<evidence type="ECO:0000256" key="4">
    <source>
        <dbReference type="ARBA" id="ARBA00023125"/>
    </source>
</evidence>
<keyword evidence="5" id="KW-0233">DNA recombination</keyword>
<dbReference type="GO" id="GO:0004803">
    <property type="term" value="F:transposase activity"/>
    <property type="evidence" value="ECO:0007669"/>
    <property type="project" value="InterPro"/>
</dbReference>